<dbReference type="GO" id="GO:0016020">
    <property type="term" value="C:membrane"/>
    <property type="evidence" value="ECO:0007669"/>
    <property type="project" value="TreeGrafter"/>
</dbReference>
<dbReference type="Gene3D" id="3.30.2010.10">
    <property type="entry name" value="Metalloproteases ('zincins'), catalytic domain"/>
    <property type="match status" value="1"/>
</dbReference>
<dbReference type="GO" id="GO:0051603">
    <property type="term" value="P:proteolysis involved in protein catabolic process"/>
    <property type="evidence" value="ECO:0007669"/>
    <property type="project" value="TreeGrafter"/>
</dbReference>
<evidence type="ECO:0000313" key="10">
    <source>
        <dbReference type="EMBL" id="BAT57661.1"/>
    </source>
</evidence>
<protein>
    <submittedName>
        <fullName evidence="10">TPR repeat-containing protein YfgC</fullName>
    </submittedName>
</protein>
<keyword evidence="2" id="KW-0645">Protease</keyword>
<reference evidence="10 11" key="1">
    <citation type="submission" date="2015-08" db="EMBL/GenBank/DDBJ databases">
        <title>Investigation of the bacterial diversity of lava forest soil.</title>
        <authorList>
            <person name="Lee J.S."/>
        </authorList>
    </citation>
    <scope>NUCLEOTIDE SEQUENCE [LARGE SCALE GENOMIC DNA]</scope>
    <source>
        <strain evidence="10 11">GJW-30</strain>
    </source>
</reference>
<organism evidence="10 11">
    <name type="scientific">Variibacter gotjawalensis</name>
    <dbReference type="NCBI Taxonomy" id="1333996"/>
    <lineage>
        <taxon>Bacteria</taxon>
        <taxon>Pseudomonadati</taxon>
        <taxon>Pseudomonadota</taxon>
        <taxon>Alphaproteobacteria</taxon>
        <taxon>Hyphomicrobiales</taxon>
        <taxon>Nitrobacteraceae</taxon>
        <taxon>Variibacter</taxon>
    </lineage>
</organism>
<feature type="domain" description="Peptidase M48" evidence="9">
    <location>
        <begin position="74"/>
        <end position="258"/>
    </location>
</feature>
<evidence type="ECO:0000256" key="2">
    <source>
        <dbReference type="ARBA" id="ARBA00022670"/>
    </source>
</evidence>
<keyword evidence="3" id="KW-0479">Metal-binding</keyword>
<dbReference type="GO" id="GO:0046872">
    <property type="term" value="F:metal ion binding"/>
    <property type="evidence" value="ECO:0007669"/>
    <property type="project" value="UniProtKB-KW"/>
</dbReference>
<dbReference type="CDD" id="cd07324">
    <property type="entry name" value="M48C_Oma1-like"/>
    <property type="match status" value="1"/>
</dbReference>
<keyword evidence="5" id="KW-0862">Zinc</keyword>
<evidence type="ECO:0000256" key="7">
    <source>
        <dbReference type="SAM" id="MobiDB-lite"/>
    </source>
</evidence>
<dbReference type="Pfam" id="PF01435">
    <property type="entry name" value="Peptidase_M48"/>
    <property type="match status" value="1"/>
</dbReference>
<evidence type="ECO:0000259" key="9">
    <source>
        <dbReference type="Pfam" id="PF01435"/>
    </source>
</evidence>
<keyword evidence="8" id="KW-0732">Signal</keyword>
<feature type="compositionally biased region" description="Polar residues" evidence="7">
    <location>
        <begin position="255"/>
        <end position="267"/>
    </location>
</feature>
<evidence type="ECO:0000256" key="5">
    <source>
        <dbReference type="ARBA" id="ARBA00022833"/>
    </source>
</evidence>
<feature type="signal peptide" evidence="8">
    <location>
        <begin position="1"/>
        <end position="22"/>
    </location>
</feature>
<proteinExistence type="predicted"/>
<feature type="region of interest" description="Disordered" evidence="7">
    <location>
        <begin position="246"/>
        <end position="272"/>
    </location>
</feature>
<name>A0A0S3PP16_9BRAD</name>
<dbReference type="KEGG" id="vgo:GJW-30_1_00168"/>
<evidence type="ECO:0000256" key="6">
    <source>
        <dbReference type="ARBA" id="ARBA00023049"/>
    </source>
</evidence>
<sequence length="488" mass="52519">MIARVTINVGLLRPLLSLAVMAGLLAGCATFMPSDSGPAISLPDPPKRANQVEPVQREHQRILAAYGGAYRNPRLQALLQSTVEKLVAASDRPDLRYRVTILNSPAINAFALPSGYLYVTRGLLALANDTAEVASVLSHEMAHVTAQHAVTREAQAKQASLVNRVATDVLSDPQTGAQAMARSKLALASFSRSQELEADAMGVRTAAKAGYDPYGATRFLTAMGRNAELKVAKEDGRKPVDFLASHPSTPERVKSVTSAARQLSAPGTGSRDRQAFLAATDGMTFGDDPGDGYVRGRRFIHPKLGITFTAPPDFALDNTAQAVLGMREGGAQALRLDVVQANEGQSLTEYLTSGWIENVEPKTVEEFDANGSPGATAIAKGQDWTFRVYVIRSGSDLYRFVFAAKNRAADVEKVFRESVLTFRRLSNEEIAQARPLRLQVVTVQSGDTAERFAGRMATDRPLDRFRVINGLDAGAALTVGEPVKIVVE</sequence>
<dbReference type="PANTHER" id="PTHR22726">
    <property type="entry name" value="METALLOENDOPEPTIDASE OMA1"/>
    <property type="match status" value="1"/>
</dbReference>
<evidence type="ECO:0000256" key="1">
    <source>
        <dbReference type="ARBA" id="ARBA00001947"/>
    </source>
</evidence>
<dbReference type="Proteomes" id="UP000236884">
    <property type="component" value="Chromosome"/>
</dbReference>
<dbReference type="InterPro" id="IPR001915">
    <property type="entry name" value="Peptidase_M48"/>
</dbReference>
<keyword evidence="4" id="KW-0378">Hydrolase</keyword>
<feature type="chain" id="PRO_5006615532" evidence="8">
    <location>
        <begin position="23"/>
        <end position="488"/>
    </location>
</feature>
<keyword evidence="6" id="KW-0482">Metalloprotease</keyword>
<dbReference type="GO" id="GO:0004222">
    <property type="term" value="F:metalloendopeptidase activity"/>
    <property type="evidence" value="ECO:0007669"/>
    <property type="project" value="InterPro"/>
</dbReference>
<dbReference type="AlphaFoldDB" id="A0A0S3PP16"/>
<evidence type="ECO:0000313" key="11">
    <source>
        <dbReference type="Proteomes" id="UP000236884"/>
    </source>
</evidence>
<dbReference type="PROSITE" id="PS51257">
    <property type="entry name" value="PROKAR_LIPOPROTEIN"/>
    <property type="match status" value="1"/>
</dbReference>
<dbReference type="InterPro" id="IPR051156">
    <property type="entry name" value="Mito/Outer_Membr_Metalloprot"/>
</dbReference>
<evidence type="ECO:0000256" key="4">
    <source>
        <dbReference type="ARBA" id="ARBA00022801"/>
    </source>
</evidence>
<evidence type="ECO:0000256" key="3">
    <source>
        <dbReference type="ARBA" id="ARBA00022723"/>
    </source>
</evidence>
<accession>A0A0S3PP16</accession>
<gene>
    <name evidence="10" type="primary">yfgC</name>
    <name evidence="10" type="ORF">GJW-30_1_00168</name>
</gene>
<dbReference type="EMBL" id="AP014946">
    <property type="protein sequence ID" value="BAT57661.1"/>
    <property type="molecule type" value="Genomic_DNA"/>
</dbReference>
<dbReference type="PANTHER" id="PTHR22726:SF1">
    <property type="entry name" value="METALLOENDOPEPTIDASE OMA1, MITOCHONDRIAL"/>
    <property type="match status" value="1"/>
</dbReference>
<keyword evidence="11" id="KW-1185">Reference proteome</keyword>
<comment type="cofactor">
    <cofactor evidence="1">
        <name>Zn(2+)</name>
        <dbReference type="ChEBI" id="CHEBI:29105"/>
    </cofactor>
</comment>
<evidence type="ECO:0000256" key="8">
    <source>
        <dbReference type="SAM" id="SignalP"/>
    </source>
</evidence>